<sequence length="256" mass="27934">MNFGFAIIITVAFCVSPAFGAEDAEKLQVIEVKQGDTLSKISKKYLEDPSQWPALLKYNKIANPNLIQPGMKLKVPADLGKKPSAVVIYKSGKAQFARAQENTWKEVFIKLGLFSEDQVRTGPLSNVHLQLSNMTILRLQPESYIIVNKVDKNAKETIFTLQQGRLQAQVESMKKTGGQLVLRTPAAVAAVRGTVFELNASEKESGLACHEGQVDVSAQKVTVQVPQGMGTYVEKGKAPIKPFALPKPPEISASDI</sequence>
<keyword evidence="1" id="KW-0732">Signal</keyword>
<gene>
    <name evidence="3" type="ordered locus">Turpa_1901</name>
</gene>
<evidence type="ECO:0000313" key="4">
    <source>
        <dbReference type="Proteomes" id="UP000006048"/>
    </source>
</evidence>
<dbReference type="PANTHER" id="PTHR38731">
    <property type="entry name" value="LIPL45-RELATED LIPOPROTEIN-RELATED"/>
    <property type="match status" value="1"/>
</dbReference>
<dbReference type="RefSeq" id="WP_014803057.1">
    <property type="nucleotide sequence ID" value="NC_018020.1"/>
</dbReference>
<dbReference type="InterPro" id="IPR018392">
    <property type="entry name" value="LysM"/>
</dbReference>
<evidence type="ECO:0000313" key="3">
    <source>
        <dbReference type="EMBL" id="AFM12548.1"/>
    </source>
</evidence>
<proteinExistence type="predicted"/>
<feature type="domain" description="LysM" evidence="2">
    <location>
        <begin position="28"/>
        <end position="75"/>
    </location>
</feature>
<dbReference type="PROSITE" id="PS51782">
    <property type="entry name" value="LYSM"/>
    <property type="match status" value="1"/>
</dbReference>
<dbReference type="PANTHER" id="PTHR38731:SF1">
    <property type="entry name" value="FECR PROTEIN DOMAIN-CONTAINING PROTEIN"/>
    <property type="match status" value="1"/>
</dbReference>
<name>I4B5J1_TURPD</name>
<evidence type="ECO:0000256" key="1">
    <source>
        <dbReference type="SAM" id="SignalP"/>
    </source>
</evidence>
<dbReference type="HOGENOM" id="CLU_1037447_0_0_12"/>
<dbReference type="OrthoDB" id="369729at2"/>
<dbReference type="InterPro" id="IPR006860">
    <property type="entry name" value="FecR"/>
</dbReference>
<dbReference type="Proteomes" id="UP000006048">
    <property type="component" value="Chromosome"/>
</dbReference>
<dbReference type="Pfam" id="PF01476">
    <property type="entry name" value="LysM"/>
    <property type="match status" value="1"/>
</dbReference>
<dbReference type="SMART" id="SM00257">
    <property type="entry name" value="LysM"/>
    <property type="match status" value="1"/>
</dbReference>
<dbReference type="Pfam" id="PF04773">
    <property type="entry name" value="FecR"/>
    <property type="match status" value="1"/>
</dbReference>
<protein>
    <submittedName>
        <fullName evidence="3">FecR family protein</fullName>
    </submittedName>
</protein>
<dbReference type="Gene3D" id="3.10.350.10">
    <property type="entry name" value="LysM domain"/>
    <property type="match status" value="1"/>
</dbReference>
<dbReference type="KEGG" id="tpx:Turpa_1901"/>
<dbReference type="Gene3D" id="2.60.120.1440">
    <property type="match status" value="1"/>
</dbReference>
<accession>I4B5J1</accession>
<dbReference type="EMBL" id="CP002959">
    <property type="protein sequence ID" value="AFM12548.1"/>
    <property type="molecule type" value="Genomic_DNA"/>
</dbReference>
<dbReference type="AlphaFoldDB" id="I4B5J1"/>
<feature type="signal peptide" evidence="1">
    <location>
        <begin position="1"/>
        <end position="20"/>
    </location>
</feature>
<evidence type="ECO:0000259" key="2">
    <source>
        <dbReference type="PROSITE" id="PS51782"/>
    </source>
</evidence>
<dbReference type="SUPFAM" id="SSF54106">
    <property type="entry name" value="LysM domain"/>
    <property type="match status" value="1"/>
</dbReference>
<dbReference type="CDD" id="cd00118">
    <property type="entry name" value="LysM"/>
    <property type="match status" value="1"/>
</dbReference>
<organism evidence="3 4">
    <name type="scientific">Turneriella parva (strain ATCC BAA-1111 / DSM 21527 / NCTC 11395 / H)</name>
    <name type="common">Leptospira parva</name>
    <dbReference type="NCBI Taxonomy" id="869212"/>
    <lineage>
        <taxon>Bacteria</taxon>
        <taxon>Pseudomonadati</taxon>
        <taxon>Spirochaetota</taxon>
        <taxon>Spirochaetia</taxon>
        <taxon>Leptospirales</taxon>
        <taxon>Leptospiraceae</taxon>
        <taxon>Turneriella</taxon>
    </lineage>
</organism>
<dbReference type="STRING" id="869212.Turpa_1901"/>
<keyword evidence="4" id="KW-1185">Reference proteome</keyword>
<feature type="chain" id="PRO_5003686489" evidence="1">
    <location>
        <begin position="21"/>
        <end position="256"/>
    </location>
</feature>
<dbReference type="InterPro" id="IPR036779">
    <property type="entry name" value="LysM_dom_sf"/>
</dbReference>
<reference evidence="3 4" key="1">
    <citation type="submission" date="2012-06" db="EMBL/GenBank/DDBJ databases">
        <title>The complete chromosome of genome of Turneriella parva DSM 21527.</title>
        <authorList>
            <consortium name="US DOE Joint Genome Institute (JGI-PGF)"/>
            <person name="Lucas S."/>
            <person name="Han J."/>
            <person name="Lapidus A."/>
            <person name="Bruce D."/>
            <person name="Goodwin L."/>
            <person name="Pitluck S."/>
            <person name="Peters L."/>
            <person name="Kyrpides N."/>
            <person name="Mavromatis K."/>
            <person name="Ivanova N."/>
            <person name="Mikhailova N."/>
            <person name="Chertkov O."/>
            <person name="Detter J.C."/>
            <person name="Tapia R."/>
            <person name="Han C."/>
            <person name="Land M."/>
            <person name="Hauser L."/>
            <person name="Markowitz V."/>
            <person name="Cheng J.-F."/>
            <person name="Hugenholtz P."/>
            <person name="Woyke T."/>
            <person name="Wu D."/>
            <person name="Gronow S."/>
            <person name="Wellnitz S."/>
            <person name="Brambilla E."/>
            <person name="Klenk H.-P."/>
            <person name="Eisen J.A."/>
        </authorList>
    </citation>
    <scope>NUCLEOTIDE SEQUENCE [LARGE SCALE GENOMIC DNA]</scope>
    <source>
        <strain evidence="4">ATCC BAA-1111 / DSM 21527 / NCTC 11395 / H</strain>
    </source>
</reference>